<comment type="caution">
    <text evidence="2">The sequence shown here is derived from an EMBL/GenBank/DDBJ whole genome shotgun (WGS) entry which is preliminary data.</text>
</comment>
<keyword evidence="1" id="KW-0378">Hydrolase</keyword>
<dbReference type="InterPro" id="IPR045849">
    <property type="entry name" value="IP5P_plant"/>
</dbReference>
<evidence type="ECO:0000313" key="3">
    <source>
        <dbReference type="Proteomes" id="UP000823775"/>
    </source>
</evidence>
<accession>A0ABS8TS83</accession>
<evidence type="ECO:0000256" key="1">
    <source>
        <dbReference type="ARBA" id="ARBA00022801"/>
    </source>
</evidence>
<proteinExistence type="predicted"/>
<keyword evidence="3" id="KW-1185">Reference proteome</keyword>
<dbReference type="Gene3D" id="3.60.10.10">
    <property type="entry name" value="Endonuclease/exonuclease/phosphatase"/>
    <property type="match status" value="1"/>
</dbReference>
<dbReference type="EMBL" id="JACEIK010001984">
    <property type="protein sequence ID" value="MCD7473505.1"/>
    <property type="molecule type" value="Genomic_DNA"/>
</dbReference>
<protein>
    <submittedName>
        <fullName evidence="2">Uncharacterized protein</fullName>
    </submittedName>
</protein>
<organism evidence="2 3">
    <name type="scientific">Datura stramonium</name>
    <name type="common">Jimsonweed</name>
    <name type="synonym">Common thornapple</name>
    <dbReference type="NCBI Taxonomy" id="4076"/>
    <lineage>
        <taxon>Eukaryota</taxon>
        <taxon>Viridiplantae</taxon>
        <taxon>Streptophyta</taxon>
        <taxon>Embryophyta</taxon>
        <taxon>Tracheophyta</taxon>
        <taxon>Spermatophyta</taxon>
        <taxon>Magnoliopsida</taxon>
        <taxon>eudicotyledons</taxon>
        <taxon>Gunneridae</taxon>
        <taxon>Pentapetalae</taxon>
        <taxon>asterids</taxon>
        <taxon>lamiids</taxon>
        <taxon>Solanales</taxon>
        <taxon>Solanaceae</taxon>
        <taxon>Solanoideae</taxon>
        <taxon>Datureae</taxon>
        <taxon>Datura</taxon>
    </lineage>
</organism>
<dbReference type="InterPro" id="IPR036691">
    <property type="entry name" value="Endo/exonu/phosph_ase_sf"/>
</dbReference>
<sequence>MSRKLSSQMQTLSLLQSTPKTNPFATTTSISSSYSPSPSPTAFPSLITFFPHRFSTLSENVFKKVDDVILIATDNTKKKKIVEVYLRRPGVLALITGVLLQKEVAIVCPNLGYISVSMSLFQLRLCFVCSHFSSGQKDGAEKRRNFDVNEILKPTHFSSIFDTDTDEP</sequence>
<gene>
    <name evidence="2" type="ORF">HAX54_015412</name>
</gene>
<reference evidence="2 3" key="1">
    <citation type="journal article" date="2021" name="BMC Genomics">
        <title>Datura genome reveals duplications of psychoactive alkaloid biosynthetic genes and high mutation rate following tissue culture.</title>
        <authorList>
            <person name="Rajewski A."/>
            <person name="Carter-House D."/>
            <person name="Stajich J."/>
            <person name="Litt A."/>
        </authorList>
    </citation>
    <scope>NUCLEOTIDE SEQUENCE [LARGE SCALE GENOMIC DNA]</scope>
    <source>
        <strain evidence="2">AR-01</strain>
    </source>
</reference>
<dbReference type="Proteomes" id="UP000823775">
    <property type="component" value="Unassembled WGS sequence"/>
</dbReference>
<dbReference type="PANTHER" id="PTHR45666:SF21">
    <property type="entry name" value="TYPE I INOSITOL POLYPHOSPHATE 5-PHOSPHATASE 2"/>
    <property type="match status" value="1"/>
</dbReference>
<evidence type="ECO:0000313" key="2">
    <source>
        <dbReference type="EMBL" id="MCD7473505.1"/>
    </source>
</evidence>
<dbReference type="PANTHER" id="PTHR45666">
    <property type="entry name" value="TYPE IV INOSITOL POLYPHOSPHATE 5-PHOSPHATASE 9"/>
    <property type="match status" value="1"/>
</dbReference>
<name>A0ABS8TS83_DATST</name>